<dbReference type="PANTHER" id="PTHR35789:SF1">
    <property type="entry name" value="SPORE GERMINATION PROTEIN B3"/>
    <property type="match status" value="1"/>
</dbReference>
<sequence>MKPVSLLITLCCMLCLSGCWDNKNIQELLYVSAIGVDYKNDLYEVYIQSVNFNNVAKSESGGGGNGPQVYVGKGKGKSLALALGDIYNTVQRRIYWSHVRSYLFTENAMQSGGENYFDNLKRYREFRYTPWIFGTKGSIEDIFKAPSFFQLSPITNILGQPEDNYLQKSFVKPLLAQEYQINLNEPGETAIVPTLSIDKTTWQSDKDKKSEDKLKINGAFVVRKSGFQGWMANNQLNGLRWMEKETSRSPIEIKPAIISLEKPKPKIMVTEQGGNPIFNIEVKVRGNIVELRDSHPSEQEMEKEAEDQIKKEIRSTFEEGLRINADIYNFRNVMFKKKMKNWQDIELTSSSLNRIDVHVYIQHTGELKKAL</sequence>
<reference evidence="10" key="1">
    <citation type="submission" date="2022-02" db="EMBL/GenBank/DDBJ databases">
        <title>Paenibacillus sp. MBLB1832 Whole Genome Shotgun Sequencing.</title>
        <authorList>
            <person name="Hwang C.Y."/>
            <person name="Cho E.-S."/>
            <person name="Seo M.-J."/>
        </authorList>
    </citation>
    <scope>NUCLEOTIDE SEQUENCE</scope>
    <source>
        <strain evidence="10">MBLB1832</strain>
    </source>
</reference>
<dbReference type="InterPro" id="IPR008844">
    <property type="entry name" value="Spore_GerAC-like"/>
</dbReference>
<dbReference type="InterPro" id="IPR038501">
    <property type="entry name" value="Spore_GerAC_C_sf"/>
</dbReference>
<dbReference type="Proteomes" id="UP001304650">
    <property type="component" value="Chromosome"/>
</dbReference>
<evidence type="ECO:0000256" key="6">
    <source>
        <dbReference type="ARBA" id="ARBA00023139"/>
    </source>
</evidence>
<evidence type="ECO:0000256" key="7">
    <source>
        <dbReference type="ARBA" id="ARBA00023288"/>
    </source>
</evidence>
<keyword evidence="6" id="KW-0564">Palmitate</keyword>
<feature type="domain" description="Spore germination protein N-terminal" evidence="9">
    <location>
        <begin position="21"/>
        <end position="196"/>
    </location>
</feature>
<proteinExistence type="inferred from homology"/>
<protein>
    <submittedName>
        <fullName evidence="10">Ger(X)C family spore germination protein</fullName>
    </submittedName>
</protein>
<keyword evidence="7" id="KW-0449">Lipoprotein</keyword>
<gene>
    <name evidence="10" type="ORF">MJB10_10475</name>
</gene>
<dbReference type="EMBL" id="CP130319">
    <property type="protein sequence ID" value="WNR46488.1"/>
    <property type="molecule type" value="Genomic_DNA"/>
</dbReference>
<dbReference type="Pfam" id="PF25198">
    <property type="entry name" value="Spore_GerAC_N"/>
    <property type="match status" value="1"/>
</dbReference>
<feature type="domain" description="Spore germination GerAC-like C-terminal" evidence="8">
    <location>
        <begin position="217"/>
        <end position="365"/>
    </location>
</feature>
<evidence type="ECO:0000256" key="3">
    <source>
        <dbReference type="ARBA" id="ARBA00022544"/>
    </source>
</evidence>
<comment type="subcellular location">
    <subcellularLocation>
        <location evidence="1">Membrane</location>
        <topology evidence="1">Lipid-anchor</topology>
    </subcellularLocation>
</comment>
<dbReference type="RefSeq" id="WP_314804537.1">
    <property type="nucleotide sequence ID" value="NZ_CP130319.1"/>
</dbReference>
<keyword evidence="11" id="KW-1185">Reference proteome</keyword>
<dbReference type="PANTHER" id="PTHR35789">
    <property type="entry name" value="SPORE GERMINATION PROTEIN B3"/>
    <property type="match status" value="1"/>
</dbReference>
<evidence type="ECO:0000256" key="1">
    <source>
        <dbReference type="ARBA" id="ARBA00004635"/>
    </source>
</evidence>
<dbReference type="InterPro" id="IPR046953">
    <property type="entry name" value="Spore_GerAC-like_C"/>
</dbReference>
<comment type="similarity">
    <text evidence="2">Belongs to the GerABKC lipoprotein family.</text>
</comment>
<evidence type="ECO:0000256" key="2">
    <source>
        <dbReference type="ARBA" id="ARBA00007886"/>
    </source>
</evidence>
<dbReference type="InterPro" id="IPR057336">
    <property type="entry name" value="GerAC_N"/>
</dbReference>
<evidence type="ECO:0000313" key="11">
    <source>
        <dbReference type="Proteomes" id="UP001304650"/>
    </source>
</evidence>
<dbReference type="GO" id="GO:0009847">
    <property type="term" value="P:spore germination"/>
    <property type="evidence" value="ECO:0007669"/>
    <property type="project" value="InterPro"/>
</dbReference>
<dbReference type="Pfam" id="PF05504">
    <property type="entry name" value="Spore_GerAC"/>
    <property type="match status" value="1"/>
</dbReference>
<organism evidence="10 11">
    <name type="scientific">Paenibacillus roseopurpureus</name>
    <dbReference type="NCBI Taxonomy" id="2918901"/>
    <lineage>
        <taxon>Bacteria</taxon>
        <taxon>Bacillati</taxon>
        <taxon>Bacillota</taxon>
        <taxon>Bacilli</taxon>
        <taxon>Bacillales</taxon>
        <taxon>Paenibacillaceae</taxon>
        <taxon>Paenibacillus</taxon>
    </lineage>
</organism>
<keyword evidence="3" id="KW-0309">Germination</keyword>
<dbReference type="NCBIfam" id="TIGR02887">
    <property type="entry name" value="spore_ger_x_C"/>
    <property type="match status" value="1"/>
</dbReference>
<evidence type="ECO:0000259" key="8">
    <source>
        <dbReference type="Pfam" id="PF05504"/>
    </source>
</evidence>
<dbReference type="GO" id="GO:0016020">
    <property type="term" value="C:membrane"/>
    <property type="evidence" value="ECO:0007669"/>
    <property type="project" value="UniProtKB-SubCell"/>
</dbReference>
<keyword evidence="5" id="KW-0472">Membrane</keyword>
<dbReference type="KEGG" id="proo:MJB10_10475"/>
<evidence type="ECO:0000256" key="5">
    <source>
        <dbReference type="ARBA" id="ARBA00023136"/>
    </source>
</evidence>
<evidence type="ECO:0000313" key="10">
    <source>
        <dbReference type="EMBL" id="WNR46488.1"/>
    </source>
</evidence>
<name>A0AA96RKK9_9BACL</name>
<evidence type="ECO:0000256" key="4">
    <source>
        <dbReference type="ARBA" id="ARBA00022729"/>
    </source>
</evidence>
<keyword evidence="4" id="KW-0732">Signal</keyword>
<evidence type="ECO:0000259" key="9">
    <source>
        <dbReference type="Pfam" id="PF25198"/>
    </source>
</evidence>
<dbReference type="AlphaFoldDB" id="A0AA96RKK9"/>
<accession>A0AA96RKK9</accession>
<dbReference type="Gene3D" id="3.30.300.210">
    <property type="entry name" value="Nutrient germinant receptor protein C, domain 3"/>
    <property type="match status" value="1"/>
</dbReference>